<dbReference type="Gene3D" id="3.40.50.150">
    <property type="entry name" value="Vaccinia Virus protein VP39"/>
    <property type="match status" value="1"/>
</dbReference>
<sequence>MNPSKTARSRRRAAAGCRAAAASRAGCCADAAISGGKRRRATTIDSSNPPSSEISLEQIGYSWPTFDRLTQHLVKSIAPTNILDIGAGGGKYGRLLKQVVPDCRFTALECDENTHPLLRENGYDDIVSAVSDTLYERAGDTYDTVILGDVIEHMRHSHGRDLLEFLNYRSRYIIISTPECMPMNGASFFESHNSVWRPDSFTWHDYWAHQQCGIMHFYLLRGHLDWHAPRLDSLVNSANASNLFNTRTNDGQDATDEKHRQPVNLTLHDSRYMEHVDGDQYAVFRPM</sequence>
<dbReference type="InterPro" id="IPR029063">
    <property type="entry name" value="SAM-dependent_MTases_sf"/>
</dbReference>
<evidence type="ECO:0000313" key="2">
    <source>
        <dbReference type="Proteomes" id="UP001171606"/>
    </source>
</evidence>
<protein>
    <submittedName>
        <fullName evidence="1">Class I SAM-dependent methyltransferase</fullName>
        <ecNumber evidence="1">2.1.-.-</ecNumber>
    </submittedName>
</protein>
<proteinExistence type="predicted"/>
<keyword evidence="2" id="KW-1185">Reference proteome</keyword>
<evidence type="ECO:0000313" key="1">
    <source>
        <dbReference type="EMBL" id="MDN7932697.1"/>
    </source>
</evidence>
<dbReference type="GO" id="GO:0032259">
    <property type="term" value="P:methylation"/>
    <property type="evidence" value="ECO:0007669"/>
    <property type="project" value="UniProtKB-KW"/>
</dbReference>
<comment type="caution">
    <text evidence="1">The sequence shown here is derived from an EMBL/GenBank/DDBJ whole genome shotgun (WGS) entry which is preliminary data.</text>
</comment>
<dbReference type="RefSeq" id="WP_301755686.1">
    <property type="nucleotide sequence ID" value="NZ_JAUJSQ010000005.1"/>
</dbReference>
<dbReference type="SUPFAM" id="SSF53335">
    <property type="entry name" value="S-adenosyl-L-methionine-dependent methyltransferases"/>
    <property type="match status" value="1"/>
</dbReference>
<dbReference type="Proteomes" id="UP001171606">
    <property type="component" value="Unassembled WGS sequence"/>
</dbReference>
<dbReference type="CDD" id="cd02440">
    <property type="entry name" value="AdoMet_MTases"/>
    <property type="match status" value="1"/>
</dbReference>
<gene>
    <name evidence="1" type="ORF">QZM52_15515</name>
</gene>
<keyword evidence="1" id="KW-0489">Methyltransferase</keyword>
<accession>A0ABT8PCB1</accession>
<organism evidence="1 2">
    <name type="scientific">Burkholderia metallica</name>
    <dbReference type="NCBI Taxonomy" id="488729"/>
    <lineage>
        <taxon>Bacteria</taxon>
        <taxon>Pseudomonadati</taxon>
        <taxon>Pseudomonadota</taxon>
        <taxon>Betaproteobacteria</taxon>
        <taxon>Burkholderiales</taxon>
        <taxon>Burkholderiaceae</taxon>
        <taxon>Burkholderia</taxon>
        <taxon>Burkholderia cepacia complex</taxon>
    </lineage>
</organism>
<name>A0ABT8PCB1_9BURK</name>
<dbReference type="EC" id="2.1.-.-" evidence="1"/>
<reference evidence="1" key="1">
    <citation type="submission" date="2023-07" db="EMBL/GenBank/DDBJ databases">
        <title>A collection of bacterial strains from the Burkholderia cepacia Research Laboratory and Repository.</title>
        <authorList>
            <person name="Lipuma J."/>
            <person name="Spilker T."/>
            <person name="Caverly L."/>
        </authorList>
    </citation>
    <scope>NUCLEOTIDE SEQUENCE</scope>
    <source>
        <strain evidence="1">AU42020</strain>
    </source>
</reference>
<keyword evidence="1" id="KW-0808">Transferase</keyword>
<dbReference type="GO" id="GO:0008168">
    <property type="term" value="F:methyltransferase activity"/>
    <property type="evidence" value="ECO:0007669"/>
    <property type="project" value="UniProtKB-KW"/>
</dbReference>
<dbReference type="EMBL" id="JAUJSQ010000005">
    <property type="protein sequence ID" value="MDN7932697.1"/>
    <property type="molecule type" value="Genomic_DNA"/>
</dbReference>